<sequence>MALVGAALAAVAGPAWLLAEGDRPPAAASASVPPPIAIRAAMPFEAASGRALFAPRAVPSDSGSELGDDIPSGDVEGVPEVAGIVGRLPNDAVVLVRTPSGGTQILRVGESFQGWRLEALAADAALFVRGAERARVNLPSAS</sequence>
<dbReference type="AlphaFoldDB" id="A0A2T5FVS2"/>
<reference evidence="1 2" key="1">
    <citation type="submission" date="2017-09" db="EMBL/GenBank/DDBJ databases">
        <title>Sphingomonas panjinensis sp.nov., isolated from oil-contaminated soil.</title>
        <authorList>
            <person name="Wang L."/>
            <person name="Chen L."/>
        </authorList>
    </citation>
    <scope>NUCLEOTIDE SEQUENCE [LARGE SCALE GENOMIC DNA]</scope>
    <source>
        <strain evidence="1 2">FW-11</strain>
    </source>
</reference>
<dbReference type="EMBL" id="NWBU01000010">
    <property type="protein sequence ID" value="PTQ09872.1"/>
    <property type="molecule type" value="Genomic_DNA"/>
</dbReference>
<evidence type="ECO:0000313" key="1">
    <source>
        <dbReference type="EMBL" id="PTQ09872.1"/>
    </source>
</evidence>
<gene>
    <name evidence="1" type="ORF">CLG96_11940</name>
</gene>
<keyword evidence="2" id="KW-1185">Reference proteome</keyword>
<protein>
    <submittedName>
        <fullName evidence="1">Uncharacterized protein</fullName>
    </submittedName>
</protein>
<evidence type="ECO:0000313" key="2">
    <source>
        <dbReference type="Proteomes" id="UP000244162"/>
    </source>
</evidence>
<dbReference type="Proteomes" id="UP000244162">
    <property type="component" value="Unassembled WGS sequence"/>
</dbReference>
<accession>A0A2T5FVS2</accession>
<proteinExistence type="predicted"/>
<name>A0A2T5FVS2_9SPHN</name>
<comment type="caution">
    <text evidence="1">The sequence shown here is derived from an EMBL/GenBank/DDBJ whole genome shotgun (WGS) entry which is preliminary data.</text>
</comment>
<organism evidence="1 2">
    <name type="scientific">Sphingomonas oleivorans</name>
    <dbReference type="NCBI Taxonomy" id="1735121"/>
    <lineage>
        <taxon>Bacteria</taxon>
        <taxon>Pseudomonadati</taxon>
        <taxon>Pseudomonadota</taxon>
        <taxon>Alphaproteobacteria</taxon>
        <taxon>Sphingomonadales</taxon>
        <taxon>Sphingomonadaceae</taxon>
        <taxon>Sphingomonas</taxon>
    </lineage>
</organism>